<dbReference type="EMBL" id="SPHZ02000005">
    <property type="protein sequence ID" value="KAF0918732.1"/>
    <property type="molecule type" value="Genomic_DNA"/>
</dbReference>
<evidence type="ECO:0000313" key="1">
    <source>
        <dbReference type="EMBL" id="KAF0918732.1"/>
    </source>
</evidence>
<name>A0A6G1E2L3_9ORYZ</name>
<gene>
    <name evidence="1" type="ORF">E2562_025852</name>
</gene>
<reference evidence="1 2" key="1">
    <citation type="submission" date="2019-11" db="EMBL/GenBank/DDBJ databases">
        <title>Whole genome sequence of Oryza granulata.</title>
        <authorList>
            <person name="Li W."/>
        </authorList>
    </citation>
    <scope>NUCLEOTIDE SEQUENCE [LARGE SCALE GENOMIC DNA]</scope>
    <source>
        <strain evidence="2">cv. Menghai</strain>
        <tissue evidence="1">Leaf</tissue>
    </source>
</reference>
<sequence>MLEAFPQIKYEGLVLLFTIFTMDSEASPKKCMHSTVTPGNSSHDSNSVKVKYEVQNIMNTMYQEVFNVIQPVIGKHLAKMTQSANKGDKKMECQPVNSDERQFNFADTAELLKVTLIFVKNMKFYESSTPTIAVN</sequence>
<protein>
    <submittedName>
        <fullName evidence="1">Uncharacterized protein</fullName>
    </submittedName>
</protein>
<dbReference type="AlphaFoldDB" id="A0A6G1E2L3"/>
<accession>A0A6G1E2L3</accession>
<keyword evidence="2" id="KW-1185">Reference proteome</keyword>
<organism evidence="1 2">
    <name type="scientific">Oryza meyeriana var. granulata</name>
    <dbReference type="NCBI Taxonomy" id="110450"/>
    <lineage>
        <taxon>Eukaryota</taxon>
        <taxon>Viridiplantae</taxon>
        <taxon>Streptophyta</taxon>
        <taxon>Embryophyta</taxon>
        <taxon>Tracheophyta</taxon>
        <taxon>Spermatophyta</taxon>
        <taxon>Magnoliopsida</taxon>
        <taxon>Liliopsida</taxon>
        <taxon>Poales</taxon>
        <taxon>Poaceae</taxon>
        <taxon>BOP clade</taxon>
        <taxon>Oryzoideae</taxon>
        <taxon>Oryzeae</taxon>
        <taxon>Oryzinae</taxon>
        <taxon>Oryza</taxon>
        <taxon>Oryza meyeriana</taxon>
    </lineage>
</organism>
<comment type="caution">
    <text evidence="1">The sequence shown here is derived from an EMBL/GenBank/DDBJ whole genome shotgun (WGS) entry which is preliminary data.</text>
</comment>
<evidence type="ECO:0000313" key="2">
    <source>
        <dbReference type="Proteomes" id="UP000479710"/>
    </source>
</evidence>
<dbReference type="Proteomes" id="UP000479710">
    <property type="component" value="Unassembled WGS sequence"/>
</dbReference>
<proteinExistence type="predicted"/>